<dbReference type="EMBL" id="FMIB01000002">
    <property type="protein sequence ID" value="SCL62579.1"/>
    <property type="molecule type" value="Genomic_DNA"/>
</dbReference>
<evidence type="ECO:0000313" key="1">
    <source>
        <dbReference type="EMBL" id="SCL62579.1"/>
    </source>
</evidence>
<dbReference type="GeneID" id="43280068"/>
<dbReference type="Proteomes" id="UP000198605">
    <property type="component" value="Unassembled WGS sequence"/>
</dbReference>
<dbReference type="STRING" id="47854.GA0070603_3430"/>
<reference evidence="2" key="1">
    <citation type="submission" date="2016-06" db="EMBL/GenBank/DDBJ databases">
        <authorList>
            <person name="Varghese N."/>
            <person name="Submissions Spin"/>
        </authorList>
    </citation>
    <scope>NUCLEOTIDE SEQUENCE [LARGE SCALE GENOMIC DNA]</scope>
    <source>
        <strain evidence="2">DSM 44151</strain>
    </source>
</reference>
<proteinExistence type="predicted"/>
<keyword evidence="2" id="KW-1185">Reference proteome</keyword>
<evidence type="ECO:0008006" key="3">
    <source>
        <dbReference type="Google" id="ProtNLM"/>
    </source>
</evidence>
<name>A0A1C6V8B7_9ACTN</name>
<gene>
    <name evidence="1" type="ORF">GA0070603_3430</name>
</gene>
<sequence>MAIEVDPDGLGGSGRALGDVAVRFSEAMTAFQAELAAFGRPWGSDDIGSLIGAAHDEVSAFAFECFDTALEEIAAAGTDLTDMAVRYAGIEAAIKQGFDGLRQALGG</sequence>
<dbReference type="AlphaFoldDB" id="A0A1C6V8B7"/>
<protein>
    <recommendedName>
        <fullName evidence="3">PE family protein</fullName>
    </recommendedName>
</protein>
<organism evidence="1 2">
    <name type="scientific">Micromonospora chersina</name>
    <dbReference type="NCBI Taxonomy" id="47854"/>
    <lineage>
        <taxon>Bacteria</taxon>
        <taxon>Bacillati</taxon>
        <taxon>Actinomycetota</taxon>
        <taxon>Actinomycetes</taxon>
        <taxon>Micromonosporales</taxon>
        <taxon>Micromonosporaceae</taxon>
        <taxon>Micromonospora</taxon>
    </lineage>
</organism>
<evidence type="ECO:0000313" key="2">
    <source>
        <dbReference type="Proteomes" id="UP000198605"/>
    </source>
</evidence>
<dbReference type="RefSeq" id="WP_091314778.1">
    <property type="nucleotide sequence ID" value="NZ_FMIB01000002.1"/>
</dbReference>
<dbReference type="OrthoDB" id="3627085at2"/>
<accession>A0A1C6V8B7</accession>